<dbReference type="EMBL" id="GBXM01070467">
    <property type="protein sequence ID" value="JAH38110.1"/>
    <property type="molecule type" value="Transcribed_RNA"/>
</dbReference>
<protein>
    <submittedName>
        <fullName evidence="1">Uncharacterized protein</fullName>
    </submittedName>
</protein>
<reference evidence="1" key="1">
    <citation type="submission" date="2014-11" db="EMBL/GenBank/DDBJ databases">
        <authorList>
            <person name="Amaro Gonzalez C."/>
        </authorList>
    </citation>
    <scope>NUCLEOTIDE SEQUENCE</scope>
</reference>
<evidence type="ECO:0000313" key="1">
    <source>
        <dbReference type="EMBL" id="JAH38110.1"/>
    </source>
</evidence>
<proteinExistence type="predicted"/>
<name>A0A0E9SBP1_ANGAN</name>
<dbReference type="AlphaFoldDB" id="A0A0E9SBP1"/>
<reference evidence="1" key="2">
    <citation type="journal article" date="2015" name="Fish Shellfish Immunol.">
        <title>Early steps in the European eel (Anguilla anguilla)-Vibrio vulnificus interaction in the gills: Role of the RtxA13 toxin.</title>
        <authorList>
            <person name="Callol A."/>
            <person name="Pajuelo D."/>
            <person name="Ebbesson L."/>
            <person name="Teles M."/>
            <person name="MacKenzie S."/>
            <person name="Amaro C."/>
        </authorList>
    </citation>
    <scope>NUCLEOTIDE SEQUENCE</scope>
</reference>
<accession>A0A0E9SBP1</accession>
<organism evidence="1">
    <name type="scientific">Anguilla anguilla</name>
    <name type="common">European freshwater eel</name>
    <name type="synonym">Muraena anguilla</name>
    <dbReference type="NCBI Taxonomy" id="7936"/>
    <lineage>
        <taxon>Eukaryota</taxon>
        <taxon>Metazoa</taxon>
        <taxon>Chordata</taxon>
        <taxon>Craniata</taxon>
        <taxon>Vertebrata</taxon>
        <taxon>Euteleostomi</taxon>
        <taxon>Actinopterygii</taxon>
        <taxon>Neopterygii</taxon>
        <taxon>Teleostei</taxon>
        <taxon>Anguilliformes</taxon>
        <taxon>Anguillidae</taxon>
        <taxon>Anguilla</taxon>
    </lineage>
</organism>
<sequence>MTCELLPINNITLVTSLKAIVYDSYS</sequence>